<comment type="caution">
    <text evidence="1">The sequence shown here is derived from an EMBL/GenBank/DDBJ whole genome shotgun (WGS) entry which is preliminary data.</text>
</comment>
<gene>
    <name evidence="1" type="ORF">ACOLOM_LOCUS7475</name>
</gene>
<name>A0ACA9N1G1_9GLOM</name>
<evidence type="ECO:0000313" key="2">
    <source>
        <dbReference type="Proteomes" id="UP000789525"/>
    </source>
</evidence>
<dbReference type="Proteomes" id="UP000789525">
    <property type="component" value="Unassembled WGS sequence"/>
</dbReference>
<dbReference type="EMBL" id="CAJVPT010017306">
    <property type="protein sequence ID" value="CAG8625469.1"/>
    <property type="molecule type" value="Genomic_DNA"/>
</dbReference>
<accession>A0ACA9N1G1</accession>
<keyword evidence="2" id="KW-1185">Reference proteome</keyword>
<organism evidence="1 2">
    <name type="scientific">Acaulospora colombiana</name>
    <dbReference type="NCBI Taxonomy" id="27376"/>
    <lineage>
        <taxon>Eukaryota</taxon>
        <taxon>Fungi</taxon>
        <taxon>Fungi incertae sedis</taxon>
        <taxon>Mucoromycota</taxon>
        <taxon>Glomeromycotina</taxon>
        <taxon>Glomeromycetes</taxon>
        <taxon>Diversisporales</taxon>
        <taxon>Acaulosporaceae</taxon>
        <taxon>Acaulospora</taxon>
    </lineage>
</organism>
<protein>
    <submittedName>
        <fullName evidence="1">12446_t:CDS:1</fullName>
    </submittedName>
</protein>
<evidence type="ECO:0000313" key="1">
    <source>
        <dbReference type="EMBL" id="CAG8625469.1"/>
    </source>
</evidence>
<reference evidence="1" key="1">
    <citation type="submission" date="2021-06" db="EMBL/GenBank/DDBJ databases">
        <authorList>
            <person name="Kallberg Y."/>
            <person name="Tangrot J."/>
            <person name="Rosling A."/>
        </authorList>
    </citation>
    <scope>NUCLEOTIDE SEQUENCE</scope>
    <source>
        <strain evidence="1">CL356</strain>
    </source>
</reference>
<proteinExistence type="predicted"/>
<sequence>MKTVNTVHDQEKTSPKESIENISQKSIGNSAEASTHVPREVVQGLLRGLSVKSIGESIEIISSKPSNSAPDELAHLLYQASIKREKNLSKLSRKKFWSLF</sequence>